<dbReference type="PANTHER" id="PTHR45138:SF9">
    <property type="entry name" value="DIGUANYLATE CYCLASE DGCM-RELATED"/>
    <property type="match status" value="1"/>
</dbReference>
<evidence type="ECO:0000259" key="4">
    <source>
        <dbReference type="PROSITE" id="PS50887"/>
    </source>
</evidence>
<keyword evidence="3" id="KW-0812">Transmembrane</keyword>
<accession>A0A2S5KRN6</accession>
<feature type="transmembrane region" description="Helical" evidence="3">
    <location>
        <begin position="189"/>
        <end position="210"/>
    </location>
</feature>
<dbReference type="FunFam" id="3.30.70.270:FF:000001">
    <property type="entry name" value="Diguanylate cyclase domain protein"/>
    <property type="match status" value="1"/>
</dbReference>
<comment type="caution">
    <text evidence="5">The sequence shown here is derived from an EMBL/GenBank/DDBJ whole genome shotgun (WGS) entry which is preliminary data.</text>
</comment>
<dbReference type="OrthoDB" id="9813903at2"/>
<dbReference type="InterPro" id="IPR043128">
    <property type="entry name" value="Rev_trsase/Diguanyl_cyclase"/>
</dbReference>
<dbReference type="AlphaFoldDB" id="A0A2S5KRN6"/>
<dbReference type="SMART" id="SM00267">
    <property type="entry name" value="GGDEF"/>
    <property type="match status" value="1"/>
</dbReference>
<proteinExistence type="predicted"/>
<feature type="transmembrane region" description="Helical" evidence="3">
    <location>
        <begin position="37"/>
        <end position="57"/>
    </location>
</feature>
<keyword evidence="3" id="KW-1133">Transmembrane helix</keyword>
<dbReference type="EC" id="2.7.7.65" evidence="1"/>
<protein>
    <recommendedName>
        <fullName evidence="1">diguanylate cyclase</fullName>
        <ecNumber evidence="1">2.7.7.65</ecNumber>
    </recommendedName>
</protein>
<feature type="domain" description="GGDEF" evidence="4">
    <location>
        <begin position="250"/>
        <end position="381"/>
    </location>
</feature>
<reference evidence="5 6" key="1">
    <citation type="submission" date="2018-02" db="EMBL/GenBank/DDBJ databases">
        <title>novel marine gammaproteobacteria from coastal saline agro ecosystem.</title>
        <authorList>
            <person name="Krishnan R."/>
            <person name="Ramesh Kumar N."/>
        </authorList>
    </citation>
    <scope>NUCLEOTIDE SEQUENCE [LARGE SCALE GENOMIC DNA]</scope>
    <source>
        <strain evidence="5 6">228</strain>
    </source>
</reference>
<dbReference type="Proteomes" id="UP000238196">
    <property type="component" value="Unassembled WGS sequence"/>
</dbReference>
<evidence type="ECO:0000256" key="1">
    <source>
        <dbReference type="ARBA" id="ARBA00012528"/>
    </source>
</evidence>
<keyword evidence="3" id="KW-0472">Membrane</keyword>
<comment type="catalytic activity">
    <reaction evidence="2">
        <text>2 GTP = 3',3'-c-di-GMP + 2 diphosphate</text>
        <dbReference type="Rhea" id="RHEA:24898"/>
        <dbReference type="ChEBI" id="CHEBI:33019"/>
        <dbReference type="ChEBI" id="CHEBI:37565"/>
        <dbReference type="ChEBI" id="CHEBI:58805"/>
        <dbReference type="EC" id="2.7.7.65"/>
    </reaction>
</comment>
<feature type="transmembrane region" description="Helical" evidence="3">
    <location>
        <begin position="63"/>
        <end position="84"/>
    </location>
</feature>
<dbReference type="InterPro" id="IPR029787">
    <property type="entry name" value="Nucleotide_cyclase"/>
</dbReference>
<gene>
    <name evidence="5" type="ORF">C4K68_09985</name>
</gene>
<dbReference type="SUPFAM" id="SSF55073">
    <property type="entry name" value="Nucleotide cyclase"/>
    <property type="match status" value="1"/>
</dbReference>
<name>A0A2S5KRN6_9PROT</name>
<evidence type="ECO:0000313" key="6">
    <source>
        <dbReference type="Proteomes" id="UP000238196"/>
    </source>
</evidence>
<feature type="transmembrane region" description="Helical" evidence="3">
    <location>
        <begin position="96"/>
        <end position="115"/>
    </location>
</feature>
<dbReference type="Gene3D" id="3.30.70.270">
    <property type="match status" value="1"/>
</dbReference>
<dbReference type="GO" id="GO:0052621">
    <property type="term" value="F:diguanylate cyclase activity"/>
    <property type="evidence" value="ECO:0007669"/>
    <property type="project" value="UniProtKB-EC"/>
</dbReference>
<dbReference type="NCBIfam" id="TIGR00254">
    <property type="entry name" value="GGDEF"/>
    <property type="match status" value="1"/>
</dbReference>
<dbReference type="Pfam" id="PF00990">
    <property type="entry name" value="GGDEF"/>
    <property type="match status" value="1"/>
</dbReference>
<dbReference type="EMBL" id="PRLP01000032">
    <property type="protein sequence ID" value="PPC77521.1"/>
    <property type="molecule type" value="Genomic_DNA"/>
</dbReference>
<feature type="transmembrane region" description="Helical" evidence="3">
    <location>
        <begin position="121"/>
        <end position="142"/>
    </location>
</feature>
<feature type="transmembrane region" description="Helical" evidence="3">
    <location>
        <begin position="6"/>
        <end position="25"/>
    </location>
</feature>
<feature type="transmembrane region" description="Helical" evidence="3">
    <location>
        <begin position="154"/>
        <end position="177"/>
    </location>
</feature>
<dbReference type="InterPro" id="IPR000160">
    <property type="entry name" value="GGDEF_dom"/>
</dbReference>
<dbReference type="PANTHER" id="PTHR45138">
    <property type="entry name" value="REGULATORY COMPONENTS OF SENSORY TRANSDUCTION SYSTEM"/>
    <property type="match status" value="1"/>
</dbReference>
<dbReference type="CDD" id="cd01949">
    <property type="entry name" value="GGDEF"/>
    <property type="match status" value="1"/>
</dbReference>
<organism evidence="5 6">
    <name type="scientific">Proteobacteria bacterium 228</name>
    <dbReference type="NCBI Taxonomy" id="2083153"/>
    <lineage>
        <taxon>Bacteria</taxon>
        <taxon>Pseudomonadati</taxon>
        <taxon>Pseudomonadota</taxon>
    </lineage>
</organism>
<evidence type="ECO:0000256" key="2">
    <source>
        <dbReference type="ARBA" id="ARBA00034247"/>
    </source>
</evidence>
<dbReference type="PROSITE" id="PS50887">
    <property type="entry name" value="GGDEF"/>
    <property type="match status" value="1"/>
</dbReference>
<dbReference type="InterPro" id="IPR050469">
    <property type="entry name" value="Diguanylate_Cyclase"/>
</dbReference>
<evidence type="ECO:0000313" key="5">
    <source>
        <dbReference type="EMBL" id="PPC77521.1"/>
    </source>
</evidence>
<sequence length="381" mass="43030">MNWLDLPTLIGVNVFASLVFMGIFFSLWRYHPEEKSFLWPFCSGLSLFLGICMFLLRPWLHDLISILAGNIGILYGHIFILMAVRSLYRQRLYGGYWLIPLPLLLALLFFTFVVPSMSYRVIAFCLSAIVVSLLLLSDLRLAYRQGHRLGSITLLVATLTDLLVQSGRIILTLAYPLDGQLFEVNPGSLLALINGLSYLVLCPLGFMMLYNERLQGQLKQEATHDHLTGLLNLRAFLTEAEQLLQSSQHKAITLALIDLDWFKKINDSYGHQAGDHVLEYFAQLLSMTLHGANASIGRVGGEEFAVLWHDHSQTAREGLERLRQHLQHQPPYWEGQAIALTFSCGMVSLAPERSTFDSLYREADRQLYLAKANGRNCLSVA</sequence>
<evidence type="ECO:0000256" key="3">
    <source>
        <dbReference type="SAM" id="Phobius"/>
    </source>
</evidence>